<evidence type="ECO:0000313" key="3">
    <source>
        <dbReference type="Proteomes" id="UP001489004"/>
    </source>
</evidence>
<dbReference type="Proteomes" id="UP001489004">
    <property type="component" value="Unassembled WGS sequence"/>
</dbReference>
<dbReference type="PANTHER" id="PTHR34290">
    <property type="entry name" value="SI:CH73-390P7.2"/>
    <property type="match status" value="1"/>
</dbReference>
<dbReference type="AlphaFoldDB" id="A0AAW1PLN1"/>
<sequence length="215" mass="23981">MAVSGRLGVDLAGKLLRTQAAKHLPRLVIQARNKLLKPPLMPCTTNRSFARPIHSAAQHLSSAAPDAERLPATPTEHQTRPAWEIRMLYDGDCPLCMREVNMLRRRDEGKGKIDFVDVASPDYDPADNAGISYKQAMGTIHALLPDGRVVTNIEVFRRLYEAVGLGWVYAITKYEPVAKAADAVYGVWAKYRLPITGRSDLDVIMRQKETCRKEA</sequence>
<evidence type="ECO:0008006" key="4">
    <source>
        <dbReference type="Google" id="ProtNLM"/>
    </source>
</evidence>
<dbReference type="InterPro" id="IPR007263">
    <property type="entry name" value="DCC1-like"/>
</dbReference>
<dbReference type="InterPro" id="IPR044691">
    <property type="entry name" value="DCC1_Trx"/>
</dbReference>
<protein>
    <recommendedName>
        <fullName evidence="4">Thiol-disulfide oxidoreductase DCC</fullName>
    </recommendedName>
</protein>
<dbReference type="EMBL" id="JALJOR010000010">
    <property type="protein sequence ID" value="KAK9810504.1"/>
    <property type="molecule type" value="Genomic_DNA"/>
</dbReference>
<proteinExistence type="predicted"/>
<name>A0AAW1PLN1_9CHLO</name>
<dbReference type="Pfam" id="PF04134">
    <property type="entry name" value="DCC1-like"/>
    <property type="match status" value="1"/>
</dbReference>
<dbReference type="PANTHER" id="PTHR34290:SF2">
    <property type="entry name" value="OS04G0668800 PROTEIN"/>
    <property type="match status" value="1"/>
</dbReference>
<keyword evidence="3" id="KW-1185">Reference proteome</keyword>
<gene>
    <name evidence="2" type="ORF">WJX72_011884</name>
</gene>
<dbReference type="GO" id="GO:0015035">
    <property type="term" value="F:protein-disulfide reductase activity"/>
    <property type="evidence" value="ECO:0007669"/>
    <property type="project" value="InterPro"/>
</dbReference>
<reference evidence="2 3" key="1">
    <citation type="journal article" date="2024" name="Nat. Commun.">
        <title>Phylogenomics reveals the evolutionary origins of lichenization in chlorophyte algae.</title>
        <authorList>
            <person name="Puginier C."/>
            <person name="Libourel C."/>
            <person name="Otte J."/>
            <person name="Skaloud P."/>
            <person name="Haon M."/>
            <person name="Grisel S."/>
            <person name="Petersen M."/>
            <person name="Berrin J.G."/>
            <person name="Delaux P.M."/>
            <person name="Dal Grande F."/>
            <person name="Keller J."/>
        </authorList>
    </citation>
    <scope>NUCLEOTIDE SEQUENCE [LARGE SCALE GENOMIC DNA]</scope>
    <source>
        <strain evidence="2 3">SAG 2043</strain>
    </source>
</reference>
<comment type="caution">
    <text evidence="2">The sequence shown here is derived from an EMBL/GenBank/DDBJ whole genome shotgun (WGS) entry which is preliminary data.</text>
</comment>
<accession>A0AAW1PLN1</accession>
<feature type="region of interest" description="Disordered" evidence="1">
    <location>
        <begin position="57"/>
        <end position="76"/>
    </location>
</feature>
<evidence type="ECO:0000313" key="2">
    <source>
        <dbReference type="EMBL" id="KAK9810504.1"/>
    </source>
</evidence>
<organism evidence="2 3">
    <name type="scientific">[Myrmecia] bisecta</name>
    <dbReference type="NCBI Taxonomy" id="41462"/>
    <lineage>
        <taxon>Eukaryota</taxon>
        <taxon>Viridiplantae</taxon>
        <taxon>Chlorophyta</taxon>
        <taxon>core chlorophytes</taxon>
        <taxon>Trebouxiophyceae</taxon>
        <taxon>Trebouxiales</taxon>
        <taxon>Trebouxiaceae</taxon>
        <taxon>Myrmecia</taxon>
    </lineage>
</organism>
<evidence type="ECO:0000256" key="1">
    <source>
        <dbReference type="SAM" id="MobiDB-lite"/>
    </source>
</evidence>